<dbReference type="Gene3D" id="1.10.510.10">
    <property type="entry name" value="Transferase(Phosphotransferase) domain 1"/>
    <property type="match status" value="1"/>
</dbReference>
<dbReference type="InterPro" id="IPR017441">
    <property type="entry name" value="Protein_kinase_ATP_BS"/>
</dbReference>
<evidence type="ECO:0000313" key="10">
    <source>
        <dbReference type="Proteomes" id="UP001201812"/>
    </source>
</evidence>
<keyword evidence="10" id="KW-1185">Reference proteome</keyword>
<evidence type="ECO:0000256" key="6">
    <source>
        <dbReference type="PROSITE-ProRule" id="PRU10141"/>
    </source>
</evidence>
<keyword evidence="4 9" id="KW-0418">Kinase</keyword>
<dbReference type="PROSITE" id="PS00107">
    <property type="entry name" value="PROTEIN_KINASE_ATP"/>
    <property type="match status" value="1"/>
</dbReference>
<dbReference type="PANTHER" id="PTHR24351">
    <property type="entry name" value="RIBOSOMAL PROTEIN S6 KINASE"/>
    <property type="match status" value="1"/>
</dbReference>
<organism evidence="9 10">
    <name type="scientific">Ditylenchus destructor</name>
    <dbReference type="NCBI Taxonomy" id="166010"/>
    <lineage>
        <taxon>Eukaryota</taxon>
        <taxon>Metazoa</taxon>
        <taxon>Ecdysozoa</taxon>
        <taxon>Nematoda</taxon>
        <taxon>Chromadorea</taxon>
        <taxon>Rhabditida</taxon>
        <taxon>Tylenchina</taxon>
        <taxon>Tylenchomorpha</taxon>
        <taxon>Sphaerularioidea</taxon>
        <taxon>Anguinidae</taxon>
        <taxon>Anguininae</taxon>
        <taxon>Ditylenchus</taxon>
    </lineage>
</organism>
<proteinExistence type="predicted"/>
<keyword evidence="5 6" id="KW-0067">ATP-binding</keyword>
<evidence type="ECO:0000259" key="8">
    <source>
        <dbReference type="PROSITE" id="PS51285"/>
    </source>
</evidence>
<dbReference type="Gene3D" id="3.30.200.20">
    <property type="entry name" value="Phosphorylase Kinase, domain 1"/>
    <property type="match status" value="1"/>
</dbReference>
<dbReference type="SUPFAM" id="SSF56112">
    <property type="entry name" value="Protein kinase-like (PK-like)"/>
    <property type="match status" value="1"/>
</dbReference>
<sequence length="320" mass="37001">MMDKYARQQNIAAQNATIEDFSEVRELGSGNFGKVTLVKYKNDAKKLYALKEVNVNIDYHCYWELYERELKLMHASDSRFVVKLYYYFWNRPKCIAHLVMQYYPAGDFSSLLSFTGPFDSNEKALKFYAANMVLAIQFLHTRNVIHRDVKPENFLGGEDRYLAIADFGLGVLLKEGHTEIAIAGTNEYMAPEIHNGSEYTQTVDWWSLGVTLVEIATGKCMFDGDSEEAIKENILHKDIVFPKEMSSPLKIFLNGLLTRDPNLRLGAEGAKQVREHEFFKGVDWQKLHNHKREAPYLPKFDKEGKLMHYWDTNKGEPVYI</sequence>
<dbReference type="GO" id="GO:0004674">
    <property type="term" value="F:protein serine/threonine kinase activity"/>
    <property type="evidence" value="ECO:0007669"/>
    <property type="project" value="UniProtKB-KW"/>
</dbReference>
<dbReference type="CDD" id="cd05123">
    <property type="entry name" value="STKc_AGC"/>
    <property type="match status" value="1"/>
</dbReference>
<gene>
    <name evidence="9" type="ORF">DdX_19795</name>
</gene>
<dbReference type="Pfam" id="PF00069">
    <property type="entry name" value="Pkinase"/>
    <property type="match status" value="1"/>
</dbReference>
<dbReference type="InterPro" id="IPR045270">
    <property type="entry name" value="STKc_AGC"/>
</dbReference>
<protein>
    <submittedName>
        <fullName evidence="9">Protein kinase domain-containing protein</fullName>
    </submittedName>
</protein>
<evidence type="ECO:0000313" key="9">
    <source>
        <dbReference type="EMBL" id="KAI1695033.1"/>
    </source>
</evidence>
<feature type="domain" description="Protein kinase" evidence="7">
    <location>
        <begin position="21"/>
        <end position="279"/>
    </location>
</feature>
<dbReference type="PROSITE" id="PS51285">
    <property type="entry name" value="AGC_KINASE_CTER"/>
    <property type="match status" value="1"/>
</dbReference>
<evidence type="ECO:0000256" key="4">
    <source>
        <dbReference type="ARBA" id="ARBA00022777"/>
    </source>
</evidence>
<feature type="domain" description="AGC-kinase C-terminal" evidence="8">
    <location>
        <begin position="280"/>
        <end position="320"/>
    </location>
</feature>
<evidence type="ECO:0000256" key="3">
    <source>
        <dbReference type="ARBA" id="ARBA00022741"/>
    </source>
</evidence>
<dbReference type="InterPro" id="IPR011009">
    <property type="entry name" value="Kinase-like_dom_sf"/>
</dbReference>
<evidence type="ECO:0000256" key="1">
    <source>
        <dbReference type="ARBA" id="ARBA00022527"/>
    </source>
</evidence>
<keyword evidence="3 6" id="KW-0547">Nucleotide-binding</keyword>
<dbReference type="InterPro" id="IPR000961">
    <property type="entry name" value="AGC-kinase_C"/>
</dbReference>
<evidence type="ECO:0000256" key="5">
    <source>
        <dbReference type="ARBA" id="ARBA00022840"/>
    </source>
</evidence>
<comment type="caution">
    <text evidence="9">The sequence shown here is derived from an EMBL/GenBank/DDBJ whole genome shotgun (WGS) entry which is preliminary data.</text>
</comment>
<dbReference type="Proteomes" id="UP001201812">
    <property type="component" value="Unassembled WGS sequence"/>
</dbReference>
<dbReference type="SMART" id="SM00220">
    <property type="entry name" value="S_TKc"/>
    <property type="match status" value="1"/>
</dbReference>
<feature type="binding site" evidence="6">
    <location>
        <position position="51"/>
    </location>
    <ligand>
        <name>ATP</name>
        <dbReference type="ChEBI" id="CHEBI:30616"/>
    </ligand>
</feature>
<keyword evidence="2" id="KW-0808">Transferase</keyword>
<name>A0AAD4MLY1_9BILA</name>
<evidence type="ECO:0000259" key="7">
    <source>
        <dbReference type="PROSITE" id="PS50011"/>
    </source>
</evidence>
<dbReference type="AlphaFoldDB" id="A0AAD4MLY1"/>
<keyword evidence="1" id="KW-0723">Serine/threonine-protein kinase</keyword>
<dbReference type="InterPro" id="IPR000719">
    <property type="entry name" value="Prot_kinase_dom"/>
</dbReference>
<dbReference type="EMBL" id="JAKKPZ010000447">
    <property type="protein sequence ID" value="KAI1695033.1"/>
    <property type="molecule type" value="Genomic_DNA"/>
</dbReference>
<reference evidence="9" key="1">
    <citation type="submission" date="2022-01" db="EMBL/GenBank/DDBJ databases">
        <title>Genome Sequence Resource for Two Populations of Ditylenchus destructor, the Migratory Endoparasitic Phytonematode.</title>
        <authorList>
            <person name="Zhang H."/>
            <person name="Lin R."/>
            <person name="Xie B."/>
        </authorList>
    </citation>
    <scope>NUCLEOTIDE SEQUENCE</scope>
    <source>
        <strain evidence="9">BazhouSP</strain>
    </source>
</reference>
<evidence type="ECO:0000256" key="2">
    <source>
        <dbReference type="ARBA" id="ARBA00022679"/>
    </source>
</evidence>
<dbReference type="PROSITE" id="PS50011">
    <property type="entry name" value="PROTEIN_KINASE_DOM"/>
    <property type="match status" value="1"/>
</dbReference>
<accession>A0AAD4MLY1</accession>
<dbReference type="GO" id="GO:0005524">
    <property type="term" value="F:ATP binding"/>
    <property type="evidence" value="ECO:0007669"/>
    <property type="project" value="UniProtKB-UniRule"/>
</dbReference>